<comment type="caution">
    <text evidence="2">The sequence shown here is derived from an EMBL/GenBank/DDBJ whole genome shotgun (WGS) entry which is preliminary data.</text>
</comment>
<dbReference type="AlphaFoldDB" id="A0AA87NNM3"/>
<accession>A0AA87NNM3</accession>
<dbReference type="Proteomes" id="UP000014634">
    <property type="component" value="Unassembled WGS sequence"/>
</dbReference>
<reference evidence="2 3" key="1">
    <citation type="submission" date="2013-04" db="EMBL/GenBank/DDBJ databases">
        <title>The Genome Sequence of Treponema medium ATCC 700293.</title>
        <authorList>
            <consortium name="The Broad Institute Genomics Platform"/>
            <person name="Earl A."/>
            <person name="Ward D."/>
            <person name="Feldgarden M."/>
            <person name="Gevers D."/>
            <person name="Leonetti C."/>
            <person name="Blanton J.M."/>
            <person name="Dewhirst F.E."/>
            <person name="Izard J."/>
            <person name="Walker B."/>
            <person name="Young S."/>
            <person name="Zeng Q."/>
            <person name="Gargeya S."/>
            <person name="Fitzgerald M."/>
            <person name="Haas B."/>
            <person name="Abouelleil A."/>
            <person name="Allen A.W."/>
            <person name="Alvarado L."/>
            <person name="Arachchi H.M."/>
            <person name="Berlin A.M."/>
            <person name="Chapman S.B."/>
            <person name="Gainer-Dewar J."/>
            <person name="Goldberg J."/>
            <person name="Griggs A."/>
            <person name="Gujja S."/>
            <person name="Hansen M."/>
            <person name="Howarth C."/>
            <person name="Imamovic A."/>
            <person name="Ireland A."/>
            <person name="Larimer J."/>
            <person name="McCowan C."/>
            <person name="Murphy C."/>
            <person name="Pearson M."/>
            <person name="Poon T.W."/>
            <person name="Priest M."/>
            <person name="Roberts A."/>
            <person name="Saif S."/>
            <person name="Shea T."/>
            <person name="Sisk P."/>
            <person name="Sykes S."/>
            <person name="Wortman J."/>
            <person name="Nusbaum C."/>
            <person name="Birren B."/>
        </authorList>
    </citation>
    <scope>NUCLEOTIDE SEQUENCE [LARGE SCALE GENOMIC DNA]</scope>
    <source>
        <strain evidence="2 3">ATCC 700293</strain>
    </source>
</reference>
<evidence type="ECO:0000256" key="1">
    <source>
        <dbReference type="SAM" id="SignalP"/>
    </source>
</evidence>
<feature type="chain" id="PRO_5041743375" description="Lipoprotein" evidence="1">
    <location>
        <begin position="19"/>
        <end position="328"/>
    </location>
</feature>
<evidence type="ECO:0000313" key="3">
    <source>
        <dbReference type="Proteomes" id="UP000014634"/>
    </source>
</evidence>
<gene>
    <name evidence="2" type="ORF">HMPREF9195_00312</name>
</gene>
<organism evidence="2 3">
    <name type="scientific">Treponema medium ATCC 700293</name>
    <dbReference type="NCBI Taxonomy" id="1125700"/>
    <lineage>
        <taxon>Bacteria</taxon>
        <taxon>Pseudomonadati</taxon>
        <taxon>Spirochaetota</taxon>
        <taxon>Spirochaetia</taxon>
        <taxon>Spirochaetales</taxon>
        <taxon>Treponemataceae</taxon>
        <taxon>Treponema</taxon>
    </lineage>
</organism>
<evidence type="ECO:0008006" key="4">
    <source>
        <dbReference type="Google" id="ProtNLM"/>
    </source>
</evidence>
<proteinExistence type="predicted"/>
<dbReference type="RefSeq" id="WP_016522308.1">
    <property type="nucleotide sequence ID" value="NZ_KE332517.1"/>
</dbReference>
<evidence type="ECO:0000313" key="2">
    <source>
        <dbReference type="EMBL" id="EPF29609.1"/>
    </source>
</evidence>
<dbReference type="EMBL" id="ATFE01000003">
    <property type="protein sequence ID" value="EPF29609.1"/>
    <property type="molecule type" value="Genomic_DNA"/>
</dbReference>
<name>A0AA87NNM3_TREMD</name>
<feature type="signal peptide" evidence="1">
    <location>
        <begin position="1"/>
        <end position="18"/>
    </location>
</feature>
<sequence length="328" mass="36427">MQRKVSYLFILSALLAAAACKNSVDGTSQLYEPFKSNPVTITWNGKADKGVESFEADVEVHTLNNRTDVHAQLRDKYRLAVKTIAGRTFIRLDFPADELHGIAARSMLSNDSEMIIFDPQTEVIEQRIALDNPNDSSFDFLKGETAVSRVNLKMIRAEAARLAFDVDENEETGLLTLNLPPNLLGSNADDRLISSRVSFDTHTDTLYEAETVHIREDGTKITTNTIVLYEDKDGEPVKVGSVTEITYDNPNKITGISEDVPIYNSEDDIPKLSQAEHAALQEQGTVVPNEQLIFGDPGDLSYKETVVEVYQDIGINTAQDTLFKLLLQ</sequence>
<dbReference type="PROSITE" id="PS51257">
    <property type="entry name" value="PROKAR_LIPOPROTEIN"/>
    <property type="match status" value="1"/>
</dbReference>
<protein>
    <recommendedName>
        <fullName evidence="4">Lipoprotein</fullName>
    </recommendedName>
</protein>
<keyword evidence="1" id="KW-0732">Signal</keyword>